<name>A0A0E9U3P0_ANGAN</name>
<protein>
    <submittedName>
        <fullName evidence="1">Uncharacterized protein</fullName>
    </submittedName>
</protein>
<reference evidence="1" key="2">
    <citation type="journal article" date="2015" name="Fish Shellfish Immunol.">
        <title>Early steps in the European eel (Anguilla anguilla)-Vibrio vulnificus interaction in the gills: Role of the RtxA13 toxin.</title>
        <authorList>
            <person name="Callol A."/>
            <person name="Pajuelo D."/>
            <person name="Ebbesson L."/>
            <person name="Teles M."/>
            <person name="MacKenzie S."/>
            <person name="Amaro C."/>
        </authorList>
    </citation>
    <scope>NUCLEOTIDE SEQUENCE</scope>
</reference>
<organism evidence="1">
    <name type="scientific">Anguilla anguilla</name>
    <name type="common">European freshwater eel</name>
    <name type="synonym">Muraena anguilla</name>
    <dbReference type="NCBI Taxonomy" id="7936"/>
    <lineage>
        <taxon>Eukaryota</taxon>
        <taxon>Metazoa</taxon>
        <taxon>Chordata</taxon>
        <taxon>Craniata</taxon>
        <taxon>Vertebrata</taxon>
        <taxon>Euteleostomi</taxon>
        <taxon>Actinopterygii</taxon>
        <taxon>Neopterygii</taxon>
        <taxon>Teleostei</taxon>
        <taxon>Anguilliformes</taxon>
        <taxon>Anguillidae</taxon>
        <taxon>Anguilla</taxon>
    </lineage>
</organism>
<accession>A0A0E9U3P0</accession>
<proteinExistence type="predicted"/>
<evidence type="ECO:0000313" key="1">
    <source>
        <dbReference type="EMBL" id="JAH60539.1"/>
    </source>
</evidence>
<reference evidence="1" key="1">
    <citation type="submission" date="2014-11" db="EMBL/GenBank/DDBJ databases">
        <authorList>
            <person name="Amaro Gonzalez C."/>
        </authorList>
    </citation>
    <scope>NUCLEOTIDE SEQUENCE</scope>
</reference>
<dbReference type="EMBL" id="GBXM01048038">
    <property type="protein sequence ID" value="JAH60539.1"/>
    <property type="molecule type" value="Transcribed_RNA"/>
</dbReference>
<dbReference type="AlphaFoldDB" id="A0A0E9U3P0"/>
<sequence length="67" mass="7523">MNLVASLKRSSTVSGWLRSPLGCSNSWKVGMHRACNMSSRPCLQPSSIPYSSTRILPRYRKQECGYT</sequence>